<dbReference type="InterPro" id="IPR036396">
    <property type="entry name" value="Cyt_P450_sf"/>
</dbReference>
<dbReference type="SUPFAM" id="SSF48264">
    <property type="entry name" value="Cytochrome P450"/>
    <property type="match status" value="1"/>
</dbReference>
<feature type="signal peptide" evidence="14">
    <location>
        <begin position="1"/>
        <end position="19"/>
    </location>
</feature>
<feature type="binding site" description="axial binding residue" evidence="13">
    <location>
        <position position="441"/>
    </location>
    <ligand>
        <name>heme</name>
        <dbReference type="ChEBI" id="CHEBI:30413"/>
    </ligand>
    <ligandPart>
        <name>Fe</name>
        <dbReference type="ChEBI" id="CHEBI:18248"/>
    </ligandPart>
</feature>
<sequence>MIIWLQIIIIAIILHYVISEKLRQWRMEGNLQGPTTIPFLGNSLLFFGCEAHDIGHRIMQLQNITKYGRVWRIWIGSHLGVFVADPKSLEIILKSNEVLNKSAVYNAVADFADGIVTSSGEKWRGLRKIVNTIFHNQNIENQVNIINNSSMVLCRLLEEKCDGRIFKIDNFIHECLLDITCKIIASSKTDMQLKENLTFTDDVRLGIHLSSDRCLKVWLHPDFIYEHTTAGKLKNAIVKKILGFSLELIKERRESLKGVKNSITVDGQHEAKPKIFLDHMFDYGREKNLTDLEISKFITDVILAGYDTSSCAISYMLLMLAMYQDIQEQVYEEIYDITGDSNRPVELKDINRMACLDRVIMEVLRHCSVPHVARRVDSPLQLQDKLIPKRSTLYLMLYRLHRDPEYWSHPDSFYPDHFLPENIERRPKYTFLPFVSGPRGCPGQKLSSILMKIIVSTILRQYKVTTTVRPSEVKLSMTMMLEVSGGSQIQLTRR</sequence>
<evidence type="ECO:0000256" key="5">
    <source>
        <dbReference type="ARBA" id="ARBA00022617"/>
    </source>
</evidence>
<dbReference type="PRINTS" id="PR00385">
    <property type="entry name" value="P450"/>
</dbReference>
<evidence type="ECO:0000256" key="3">
    <source>
        <dbReference type="ARBA" id="ARBA00004406"/>
    </source>
</evidence>
<dbReference type="GO" id="GO:0005789">
    <property type="term" value="C:endoplasmic reticulum membrane"/>
    <property type="evidence" value="ECO:0007669"/>
    <property type="project" value="UniProtKB-SubCell"/>
</dbReference>
<evidence type="ECO:0000256" key="13">
    <source>
        <dbReference type="PIRSR" id="PIRSR602401-1"/>
    </source>
</evidence>
<evidence type="ECO:0000256" key="4">
    <source>
        <dbReference type="ARBA" id="ARBA00010617"/>
    </source>
</evidence>
<dbReference type="InterPro" id="IPR001128">
    <property type="entry name" value="Cyt_P450"/>
</dbReference>
<dbReference type="AlphaFoldDB" id="A0A1Q1NKX6"/>
<evidence type="ECO:0000313" key="15">
    <source>
        <dbReference type="EMBL" id="AQM57041.1"/>
    </source>
</evidence>
<dbReference type="GO" id="GO:0016705">
    <property type="term" value="F:oxidoreductase activity, acting on paired donors, with incorporation or reduction of molecular oxygen"/>
    <property type="evidence" value="ECO:0007669"/>
    <property type="project" value="InterPro"/>
</dbReference>
<proteinExistence type="evidence at transcript level"/>
<evidence type="ECO:0000256" key="6">
    <source>
        <dbReference type="ARBA" id="ARBA00022723"/>
    </source>
</evidence>
<keyword evidence="8" id="KW-0492">Microsome</keyword>
<keyword evidence="11" id="KW-0503">Monooxygenase</keyword>
<accession>A0A1Q1NKX6</accession>
<keyword evidence="5 13" id="KW-0349">Heme</keyword>
<evidence type="ECO:0000256" key="14">
    <source>
        <dbReference type="SAM" id="SignalP"/>
    </source>
</evidence>
<dbReference type="EMBL" id="KX660702">
    <property type="protein sequence ID" value="AQM57041.1"/>
    <property type="molecule type" value="mRNA"/>
</dbReference>
<dbReference type="InterPro" id="IPR050196">
    <property type="entry name" value="Cytochrome_P450_Monoox"/>
</dbReference>
<evidence type="ECO:0000256" key="8">
    <source>
        <dbReference type="ARBA" id="ARBA00022848"/>
    </source>
</evidence>
<evidence type="ECO:0000256" key="1">
    <source>
        <dbReference type="ARBA" id="ARBA00001971"/>
    </source>
</evidence>
<evidence type="ECO:0000256" key="2">
    <source>
        <dbReference type="ARBA" id="ARBA00004174"/>
    </source>
</evidence>
<keyword evidence="14" id="KW-0732">Signal</keyword>
<protein>
    <submittedName>
        <fullName evidence="15">Cytochrome P450 CYP439A3</fullName>
    </submittedName>
</protein>
<comment type="similarity">
    <text evidence="4">Belongs to the cytochrome P450 family.</text>
</comment>
<evidence type="ECO:0000256" key="7">
    <source>
        <dbReference type="ARBA" id="ARBA00022824"/>
    </source>
</evidence>
<keyword evidence="10 13" id="KW-0408">Iron</keyword>
<keyword evidence="12" id="KW-0472">Membrane</keyword>
<name>A0A1Q1NKX6_SOGFU</name>
<evidence type="ECO:0000256" key="12">
    <source>
        <dbReference type="ARBA" id="ARBA00023136"/>
    </source>
</evidence>
<comment type="subcellular location">
    <subcellularLocation>
        <location evidence="3">Endoplasmic reticulum membrane</location>
        <topology evidence="3">Peripheral membrane protein</topology>
    </subcellularLocation>
    <subcellularLocation>
        <location evidence="2">Microsome membrane</location>
        <topology evidence="2">Peripheral membrane protein</topology>
    </subcellularLocation>
</comment>
<dbReference type="PANTHER" id="PTHR24291">
    <property type="entry name" value="CYTOCHROME P450 FAMILY 4"/>
    <property type="match status" value="1"/>
</dbReference>
<dbReference type="InterPro" id="IPR002401">
    <property type="entry name" value="Cyt_P450_E_grp-I"/>
</dbReference>
<dbReference type="PANTHER" id="PTHR24291:SF189">
    <property type="entry name" value="CYTOCHROME P450 4C3-RELATED"/>
    <property type="match status" value="1"/>
</dbReference>
<dbReference type="GO" id="GO:0020037">
    <property type="term" value="F:heme binding"/>
    <property type="evidence" value="ECO:0007669"/>
    <property type="project" value="InterPro"/>
</dbReference>
<keyword evidence="7" id="KW-0256">Endoplasmic reticulum</keyword>
<dbReference type="Gene3D" id="1.10.630.10">
    <property type="entry name" value="Cytochrome P450"/>
    <property type="match status" value="1"/>
</dbReference>
<organism evidence="15">
    <name type="scientific">Sogatella furcifera</name>
    <name type="common">White-backed planthopper</name>
    <dbReference type="NCBI Taxonomy" id="113103"/>
    <lineage>
        <taxon>Eukaryota</taxon>
        <taxon>Metazoa</taxon>
        <taxon>Ecdysozoa</taxon>
        <taxon>Arthropoda</taxon>
        <taxon>Hexapoda</taxon>
        <taxon>Insecta</taxon>
        <taxon>Pterygota</taxon>
        <taxon>Neoptera</taxon>
        <taxon>Paraneoptera</taxon>
        <taxon>Hemiptera</taxon>
        <taxon>Auchenorrhyncha</taxon>
        <taxon>Fulgoroidea</taxon>
        <taxon>Delphacidae</taxon>
        <taxon>Delphacinae</taxon>
        <taxon>Sogatella</taxon>
    </lineage>
</organism>
<evidence type="ECO:0000256" key="9">
    <source>
        <dbReference type="ARBA" id="ARBA00023002"/>
    </source>
</evidence>
<evidence type="ECO:0000256" key="10">
    <source>
        <dbReference type="ARBA" id="ARBA00023004"/>
    </source>
</evidence>
<evidence type="ECO:0000256" key="11">
    <source>
        <dbReference type="ARBA" id="ARBA00023033"/>
    </source>
</evidence>
<reference evidence="15" key="1">
    <citation type="journal article" date="2017" name="Insect Sci.">
        <title>Induction of P450 genes in Nilaparvata lugens and Sogatella furcifera by two neonicotinoid insecticides.</title>
        <authorList>
            <person name="Yang Y.X."/>
            <person name="Yu N."/>
            <person name="Zhang J.H."/>
            <person name="Zhang Y.X."/>
            <person name="Liu Z.W."/>
        </authorList>
    </citation>
    <scope>NUCLEOTIDE SEQUENCE</scope>
</reference>
<comment type="cofactor">
    <cofactor evidence="1 13">
        <name>heme</name>
        <dbReference type="ChEBI" id="CHEBI:30413"/>
    </cofactor>
</comment>
<dbReference type="GO" id="GO:0005506">
    <property type="term" value="F:iron ion binding"/>
    <property type="evidence" value="ECO:0007669"/>
    <property type="project" value="InterPro"/>
</dbReference>
<dbReference type="Pfam" id="PF00067">
    <property type="entry name" value="p450"/>
    <property type="match status" value="1"/>
</dbReference>
<keyword evidence="9" id="KW-0560">Oxidoreductase</keyword>
<feature type="chain" id="PRO_5010187993" evidence="14">
    <location>
        <begin position="20"/>
        <end position="494"/>
    </location>
</feature>
<keyword evidence="6 13" id="KW-0479">Metal-binding</keyword>
<dbReference type="PRINTS" id="PR00463">
    <property type="entry name" value="EP450I"/>
</dbReference>
<dbReference type="GO" id="GO:0004497">
    <property type="term" value="F:monooxygenase activity"/>
    <property type="evidence" value="ECO:0007669"/>
    <property type="project" value="UniProtKB-KW"/>
</dbReference>